<proteinExistence type="predicted"/>
<name>A0ABD1EIV7_HYPHA</name>
<accession>A0ABD1EIV7</accession>
<protein>
    <submittedName>
        <fullName evidence="2">Uncharacterized protein</fullName>
    </submittedName>
</protein>
<dbReference type="AlphaFoldDB" id="A0ABD1EIV7"/>
<gene>
    <name evidence="2" type="ORF">ABEB36_010206</name>
</gene>
<keyword evidence="1" id="KW-0812">Transmembrane</keyword>
<keyword evidence="3" id="KW-1185">Reference proteome</keyword>
<dbReference type="Proteomes" id="UP001566132">
    <property type="component" value="Unassembled WGS sequence"/>
</dbReference>
<dbReference type="PANTHER" id="PTHR21879:SF9">
    <property type="entry name" value="OSIRIS 16"/>
    <property type="match status" value="1"/>
</dbReference>
<keyword evidence="1" id="KW-0472">Membrane</keyword>
<dbReference type="InterPro" id="IPR012464">
    <property type="entry name" value="DUF1676"/>
</dbReference>
<evidence type="ECO:0000256" key="1">
    <source>
        <dbReference type="SAM" id="Phobius"/>
    </source>
</evidence>
<dbReference type="PANTHER" id="PTHR21879">
    <property type="entry name" value="FI03362P-RELATED-RELATED"/>
    <property type="match status" value="1"/>
</dbReference>
<sequence length="159" mass="17155">MANLLDQFEDDLMIIPGVSFRINSKSVQVSTNKAIAEEAFRRFPEDENSEADVYLIEKIKDFLKNRSLNINLYKSIVENSFKSRGDKGNKGDGGTGVIVIIGGLLMAILAVFVLGGLASIAGKALIAAVFSFVLSTVIGLKEVTGAKQKTYSIQSGHNI</sequence>
<reference evidence="2 3" key="1">
    <citation type="submission" date="2024-05" db="EMBL/GenBank/DDBJ databases">
        <title>Genetic variation in Jamaican populations of the coffee berry borer (Hypothenemus hampei).</title>
        <authorList>
            <person name="Errbii M."/>
            <person name="Myrie A."/>
        </authorList>
    </citation>
    <scope>NUCLEOTIDE SEQUENCE [LARGE SCALE GENOMIC DNA]</scope>
    <source>
        <strain evidence="2">JA-Hopewell-2020-01-JO</strain>
        <tissue evidence="2">Whole body</tissue>
    </source>
</reference>
<comment type="caution">
    <text evidence="2">The sequence shown here is derived from an EMBL/GenBank/DDBJ whole genome shotgun (WGS) entry which is preliminary data.</text>
</comment>
<organism evidence="2 3">
    <name type="scientific">Hypothenemus hampei</name>
    <name type="common">Coffee berry borer</name>
    <dbReference type="NCBI Taxonomy" id="57062"/>
    <lineage>
        <taxon>Eukaryota</taxon>
        <taxon>Metazoa</taxon>
        <taxon>Ecdysozoa</taxon>
        <taxon>Arthropoda</taxon>
        <taxon>Hexapoda</taxon>
        <taxon>Insecta</taxon>
        <taxon>Pterygota</taxon>
        <taxon>Neoptera</taxon>
        <taxon>Endopterygota</taxon>
        <taxon>Coleoptera</taxon>
        <taxon>Polyphaga</taxon>
        <taxon>Cucujiformia</taxon>
        <taxon>Curculionidae</taxon>
        <taxon>Scolytinae</taxon>
        <taxon>Hypothenemus</taxon>
    </lineage>
</organism>
<feature type="transmembrane region" description="Helical" evidence="1">
    <location>
        <begin position="120"/>
        <end position="140"/>
    </location>
</feature>
<feature type="transmembrane region" description="Helical" evidence="1">
    <location>
        <begin position="93"/>
        <end position="114"/>
    </location>
</feature>
<dbReference type="EMBL" id="JBDJPC010000007">
    <property type="protein sequence ID" value="KAL1494637.1"/>
    <property type="molecule type" value="Genomic_DNA"/>
</dbReference>
<keyword evidence="1" id="KW-1133">Transmembrane helix</keyword>
<dbReference type="Pfam" id="PF07898">
    <property type="entry name" value="DUF1676"/>
    <property type="match status" value="1"/>
</dbReference>
<evidence type="ECO:0000313" key="2">
    <source>
        <dbReference type="EMBL" id="KAL1494637.1"/>
    </source>
</evidence>
<evidence type="ECO:0000313" key="3">
    <source>
        <dbReference type="Proteomes" id="UP001566132"/>
    </source>
</evidence>